<feature type="region of interest" description="Disordered" evidence="2">
    <location>
        <begin position="150"/>
        <end position="195"/>
    </location>
</feature>
<dbReference type="PANTHER" id="PTHR35392">
    <property type="entry name" value="ZN(II)2CYS6 TRANSCRIPTION FACTOR (EUROFUNG)-RELATED-RELATED"/>
    <property type="match status" value="1"/>
</dbReference>
<feature type="compositionally biased region" description="Basic and acidic residues" evidence="2">
    <location>
        <begin position="12"/>
        <end position="25"/>
    </location>
</feature>
<evidence type="ECO:0000313" key="3">
    <source>
        <dbReference type="EMBL" id="KAK0642135.1"/>
    </source>
</evidence>
<accession>A0AA39Y017</accession>
<dbReference type="GO" id="GO:0000981">
    <property type="term" value="F:DNA-binding transcription factor activity, RNA polymerase II-specific"/>
    <property type="evidence" value="ECO:0007669"/>
    <property type="project" value="InterPro"/>
</dbReference>
<comment type="caution">
    <text evidence="3">The sequence shown here is derived from an EMBL/GenBank/DDBJ whole genome shotgun (WGS) entry which is preliminary data.</text>
</comment>
<protein>
    <recommendedName>
        <fullName evidence="5">Zn(2)-C6 fungal-type domain-containing protein</fullName>
    </recommendedName>
</protein>
<sequence>MNRVVKRPCPFSDDRGKMERAKLPREPSSSEAISEEDLKALERTASLTGIPVANLLRASTGSASDATRLEQQQSIIQVDPEDPELDDSNDEVLASPSPPGESESSVDVAEWQVSAAEFRDIDEDIPGSYDLDIRRFLEDMHTAHDHALTRTASNGFVEPEGYPSASQGWPQQPTQQFGTPHPAAPPPTSQDSSARPLQSLLSWEVLDSAMVDQMSVQQTREAGDWAVIESRQLRQAAEVRKVDTLQIIPVNPLQQQPQARPQRRKPYDDRERQEDASMTRNLTACIRCRMQKIKCRIDRENPKGVCVTCSGVSGPKVHNLPCLRYKLTASVLYRTGKAPGLEFTFRWPVMKLRDIDGWASPEVKTIQVMSDVCPVPLQLVVKRFVPIPGKDSMHRSWMDHKKGVKKTKETTPYAIADMQKAALEMRDYVTNNVFSCMDFFLKGSDKLVKDTYQFAREHMQRTDSEEERKLLGLYFRFWFAVRRTATMEHIVGQETLGMVPVMEDRTCPLFEKIPLPPVMIQQLDMILTLGVLQPLQKQVLDEFQKLVLANNPRNWMTVYLITFMSLHSCAKITHENYLNARKQGLLRRYSLPNFIEQRHHTANVFLSHYHYRTESANTFAQDWRRRHATQFAHMSVEEIHFLDQTKLMVKEREQIIKTNAELQLYEHELYFIAQMFEPNWQPRDTVIGNEQGTVNNVGLKKFS</sequence>
<dbReference type="InterPro" id="IPR001138">
    <property type="entry name" value="Zn2Cys6_DnaBD"/>
</dbReference>
<proteinExistence type="predicted"/>
<name>A0AA39Y017_9PEZI</name>
<feature type="region of interest" description="Disordered" evidence="2">
    <location>
        <begin position="250"/>
        <end position="276"/>
    </location>
</feature>
<reference evidence="3" key="1">
    <citation type="submission" date="2023-06" db="EMBL/GenBank/DDBJ databases">
        <title>Genome-scale phylogeny and comparative genomics of the fungal order Sordariales.</title>
        <authorList>
            <consortium name="Lawrence Berkeley National Laboratory"/>
            <person name="Hensen N."/>
            <person name="Bonometti L."/>
            <person name="Westerberg I."/>
            <person name="Brannstrom I.O."/>
            <person name="Guillou S."/>
            <person name="Cros-Aarteil S."/>
            <person name="Calhoun S."/>
            <person name="Haridas S."/>
            <person name="Kuo A."/>
            <person name="Mondo S."/>
            <person name="Pangilinan J."/>
            <person name="Riley R."/>
            <person name="Labutti K."/>
            <person name="Andreopoulos B."/>
            <person name="Lipzen A."/>
            <person name="Chen C."/>
            <person name="Yanf M."/>
            <person name="Daum C."/>
            <person name="Ng V."/>
            <person name="Clum A."/>
            <person name="Steindorff A."/>
            <person name="Ohm R."/>
            <person name="Martin F."/>
            <person name="Silar P."/>
            <person name="Natvig D."/>
            <person name="Lalanne C."/>
            <person name="Gautier V."/>
            <person name="Ament-Velasquez S.L."/>
            <person name="Kruys A."/>
            <person name="Hutchinson M.I."/>
            <person name="Powell A.J."/>
            <person name="Barry K."/>
            <person name="Miller A.N."/>
            <person name="Grigoriev I.V."/>
            <person name="Debuchy R."/>
            <person name="Gladieux P."/>
            <person name="Thoren M.H."/>
            <person name="Johannesson H."/>
        </authorList>
    </citation>
    <scope>NUCLEOTIDE SEQUENCE</scope>
    <source>
        <strain evidence="3">SMH2532-1</strain>
    </source>
</reference>
<organism evidence="3 4">
    <name type="scientific">Cercophora newfieldiana</name>
    <dbReference type="NCBI Taxonomy" id="92897"/>
    <lineage>
        <taxon>Eukaryota</taxon>
        <taxon>Fungi</taxon>
        <taxon>Dikarya</taxon>
        <taxon>Ascomycota</taxon>
        <taxon>Pezizomycotina</taxon>
        <taxon>Sordariomycetes</taxon>
        <taxon>Sordariomycetidae</taxon>
        <taxon>Sordariales</taxon>
        <taxon>Lasiosphaeriaceae</taxon>
        <taxon>Cercophora</taxon>
    </lineage>
</organism>
<dbReference type="Proteomes" id="UP001174936">
    <property type="component" value="Unassembled WGS sequence"/>
</dbReference>
<keyword evidence="4" id="KW-1185">Reference proteome</keyword>
<dbReference type="GO" id="GO:0008270">
    <property type="term" value="F:zinc ion binding"/>
    <property type="evidence" value="ECO:0007669"/>
    <property type="project" value="InterPro"/>
</dbReference>
<dbReference type="PANTHER" id="PTHR35392:SF3">
    <property type="entry name" value="ZN(2)-C6 FUNGAL-TYPE DOMAIN-CONTAINING PROTEIN"/>
    <property type="match status" value="1"/>
</dbReference>
<evidence type="ECO:0008006" key="5">
    <source>
        <dbReference type="Google" id="ProtNLM"/>
    </source>
</evidence>
<gene>
    <name evidence="3" type="ORF">B0T16DRAFT_421071</name>
</gene>
<keyword evidence="1" id="KW-0539">Nucleus</keyword>
<feature type="region of interest" description="Disordered" evidence="2">
    <location>
        <begin position="1"/>
        <end position="35"/>
    </location>
</feature>
<dbReference type="CDD" id="cd00067">
    <property type="entry name" value="GAL4"/>
    <property type="match status" value="1"/>
</dbReference>
<evidence type="ECO:0000256" key="2">
    <source>
        <dbReference type="SAM" id="MobiDB-lite"/>
    </source>
</evidence>
<feature type="compositionally biased region" description="Basic and acidic residues" evidence="2">
    <location>
        <begin position="265"/>
        <end position="276"/>
    </location>
</feature>
<dbReference type="InterPro" id="IPR052973">
    <property type="entry name" value="Fungal_sec-metab_reg_TF"/>
</dbReference>
<evidence type="ECO:0000256" key="1">
    <source>
        <dbReference type="ARBA" id="ARBA00023242"/>
    </source>
</evidence>
<feature type="compositionally biased region" description="Polar residues" evidence="2">
    <location>
        <begin position="164"/>
        <end position="178"/>
    </location>
</feature>
<dbReference type="EMBL" id="JAULSV010000006">
    <property type="protein sequence ID" value="KAK0642135.1"/>
    <property type="molecule type" value="Genomic_DNA"/>
</dbReference>
<dbReference type="SUPFAM" id="SSF57701">
    <property type="entry name" value="Zn2/Cys6 DNA-binding domain"/>
    <property type="match status" value="1"/>
</dbReference>
<dbReference type="InterPro" id="IPR036864">
    <property type="entry name" value="Zn2-C6_fun-type_DNA-bd_sf"/>
</dbReference>
<feature type="compositionally biased region" description="Acidic residues" evidence="2">
    <location>
        <begin position="79"/>
        <end position="90"/>
    </location>
</feature>
<dbReference type="AlphaFoldDB" id="A0AA39Y017"/>
<feature type="region of interest" description="Disordered" evidence="2">
    <location>
        <begin position="78"/>
        <end position="108"/>
    </location>
</feature>
<evidence type="ECO:0000313" key="4">
    <source>
        <dbReference type="Proteomes" id="UP001174936"/>
    </source>
</evidence>